<feature type="signal peptide" evidence="2">
    <location>
        <begin position="1"/>
        <end position="20"/>
    </location>
</feature>
<organism evidence="3 4">
    <name type="scientific">Mucilaginibacter paludis DSM 18603</name>
    <dbReference type="NCBI Taxonomy" id="714943"/>
    <lineage>
        <taxon>Bacteria</taxon>
        <taxon>Pseudomonadati</taxon>
        <taxon>Bacteroidota</taxon>
        <taxon>Sphingobacteriia</taxon>
        <taxon>Sphingobacteriales</taxon>
        <taxon>Sphingobacteriaceae</taxon>
        <taxon>Mucilaginibacter</taxon>
    </lineage>
</organism>
<proteinExistence type="predicted"/>
<accession>H1YDY7</accession>
<feature type="chain" id="PRO_5005682609" evidence="2">
    <location>
        <begin position="21"/>
        <end position="248"/>
    </location>
</feature>
<dbReference type="eggNOG" id="COG1044">
    <property type="taxonomic scope" value="Bacteria"/>
</dbReference>
<dbReference type="HOGENOM" id="CLU_044440_3_0_10"/>
<protein>
    <submittedName>
        <fullName evidence="3">Uncharacterized protein</fullName>
    </submittedName>
</protein>
<gene>
    <name evidence="3" type="ORF">Mucpa_0125</name>
</gene>
<keyword evidence="4" id="KW-1185">Reference proteome</keyword>
<dbReference type="AlphaFoldDB" id="H1YDY7"/>
<dbReference type="STRING" id="714943.Mucpa_0125"/>
<dbReference type="Proteomes" id="UP000002774">
    <property type="component" value="Chromosome"/>
</dbReference>
<keyword evidence="2" id="KW-0732">Signal</keyword>
<evidence type="ECO:0000256" key="1">
    <source>
        <dbReference type="SAM" id="Coils"/>
    </source>
</evidence>
<reference evidence="3" key="1">
    <citation type="submission" date="2011-09" db="EMBL/GenBank/DDBJ databases">
        <title>The permanent draft genome of Mucilaginibacter paludis DSM 18603.</title>
        <authorList>
            <consortium name="US DOE Joint Genome Institute (JGI-PGF)"/>
            <person name="Lucas S."/>
            <person name="Han J."/>
            <person name="Lapidus A."/>
            <person name="Bruce D."/>
            <person name="Goodwin L."/>
            <person name="Pitluck S."/>
            <person name="Peters L."/>
            <person name="Kyrpides N."/>
            <person name="Mavromatis K."/>
            <person name="Ivanova N."/>
            <person name="Mikhailova N."/>
            <person name="Held B."/>
            <person name="Detter J.C."/>
            <person name="Tapia R."/>
            <person name="Han C."/>
            <person name="Land M."/>
            <person name="Hauser L."/>
            <person name="Markowitz V."/>
            <person name="Cheng J.-F."/>
            <person name="Hugenholtz P."/>
            <person name="Woyke T."/>
            <person name="Wu D."/>
            <person name="Tindall B."/>
            <person name="Brambilla E."/>
            <person name="Klenk H.-P."/>
            <person name="Eisen J.A."/>
        </authorList>
    </citation>
    <scope>NUCLEOTIDE SEQUENCE [LARGE SCALE GENOMIC DNA]</scope>
    <source>
        <strain evidence="3">DSM 18603</strain>
    </source>
</reference>
<keyword evidence="1" id="KW-0175">Coiled coil</keyword>
<dbReference type="OrthoDB" id="680331at2"/>
<dbReference type="EMBL" id="CM001403">
    <property type="protein sequence ID" value="EHQ24327.1"/>
    <property type="molecule type" value="Genomic_DNA"/>
</dbReference>
<dbReference type="RefSeq" id="WP_008503868.1">
    <property type="nucleotide sequence ID" value="NZ_CM001403.1"/>
</dbReference>
<feature type="coiled-coil region" evidence="1">
    <location>
        <begin position="219"/>
        <end position="246"/>
    </location>
</feature>
<sequence>MKKIFILITLLSAAASGIKAQNTFPTWGSAGVGTLTPQASFEVTTNTIMGSAGNKFNTALTLIKNGDTYGVDKPVLTLRHSGHGNNAFVNPLTDSGIIKIQGFSTQMANKAINSNENFFVFTNGTVGVNTAYVPSGYNLAINGKAIAASFTVQLKSAWPDYVFKPSYPLMPLSVLKSYIDQNHHLPEVPSAAEVRNDGLNLGEMNKVLIKKVEELTLYLIEKDNEMQQMRNSQAQLEQRLKLLESNKN</sequence>
<evidence type="ECO:0000313" key="3">
    <source>
        <dbReference type="EMBL" id="EHQ24327.1"/>
    </source>
</evidence>
<evidence type="ECO:0000313" key="4">
    <source>
        <dbReference type="Proteomes" id="UP000002774"/>
    </source>
</evidence>
<name>H1YDY7_9SPHI</name>
<evidence type="ECO:0000256" key="2">
    <source>
        <dbReference type="SAM" id="SignalP"/>
    </source>
</evidence>